<dbReference type="SUPFAM" id="SSF53098">
    <property type="entry name" value="Ribonuclease H-like"/>
    <property type="match status" value="1"/>
</dbReference>
<dbReference type="InterPro" id="IPR052929">
    <property type="entry name" value="RNase_H-like_EbsB-rel"/>
</dbReference>
<comment type="caution">
    <text evidence="2">The sequence shown here is derived from an EMBL/GenBank/DDBJ whole genome shotgun (WGS) entry which is preliminary data.</text>
</comment>
<dbReference type="InterPro" id="IPR012337">
    <property type="entry name" value="RNaseH-like_sf"/>
</dbReference>
<dbReference type="CDD" id="cd06222">
    <property type="entry name" value="RNase_H_like"/>
    <property type="match status" value="1"/>
</dbReference>
<dbReference type="Proteomes" id="UP000712600">
    <property type="component" value="Unassembled WGS sequence"/>
</dbReference>
<dbReference type="AlphaFoldDB" id="A0A8S9SGA0"/>
<name>A0A8S9SGA0_BRACR</name>
<organism evidence="2 3">
    <name type="scientific">Brassica cretica</name>
    <name type="common">Mustard</name>
    <dbReference type="NCBI Taxonomy" id="69181"/>
    <lineage>
        <taxon>Eukaryota</taxon>
        <taxon>Viridiplantae</taxon>
        <taxon>Streptophyta</taxon>
        <taxon>Embryophyta</taxon>
        <taxon>Tracheophyta</taxon>
        <taxon>Spermatophyta</taxon>
        <taxon>Magnoliopsida</taxon>
        <taxon>eudicotyledons</taxon>
        <taxon>Gunneridae</taxon>
        <taxon>Pentapetalae</taxon>
        <taxon>rosids</taxon>
        <taxon>malvids</taxon>
        <taxon>Brassicales</taxon>
        <taxon>Brassicaceae</taxon>
        <taxon>Brassiceae</taxon>
        <taxon>Brassica</taxon>
    </lineage>
</organism>
<accession>A0A8S9SGA0</accession>
<dbReference type="InterPro" id="IPR036397">
    <property type="entry name" value="RNaseH_sf"/>
</dbReference>
<proteinExistence type="predicted"/>
<dbReference type="InterPro" id="IPR044730">
    <property type="entry name" value="RNase_H-like_dom_plant"/>
</dbReference>
<dbReference type="GO" id="GO:0004523">
    <property type="term" value="F:RNA-DNA hybrid ribonuclease activity"/>
    <property type="evidence" value="ECO:0007669"/>
    <property type="project" value="InterPro"/>
</dbReference>
<dbReference type="PANTHER" id="PTHR47074:SF49">
    <property type="entry name" value="POLYNUCLEOTIDYL TRANSFERASE, RIBONUCLEASE H-LIKE SUPERFAMILY PROTEIN"/>
    <property type="match status" value="1"/>
</dbReference>
<dbReference type="InterPro" id="IPR002156">
    <property type="entry name" value="RNaseH_domain"/>
</dbReference>
<dbReference type="PANTHER" id="PTHR47074">
    <property type="entry name" value="BNAC02G40300D PROTEIN"/>
    <property type="match status" value="1"/>
</dbReference>
<protein>
    <recommendedName>
        <fullName evidence="1">RNase H type-1 domain-containing protein</fullName>
    </recommendedName>
</protein>
<sequence>MKWNKSKVEALLPLMTKEIQLLNPGHPTTEDIHVWQPLQSGKYTTKSDYYTAAMKTQRIQEPSADAFDWIKDIWNAKCPPKMQLFMWSIIQEALCIRFHLATETNFKKAVIACRRFICLPPSGVSTTILPWMCWVLWTARNTLLFEKRTLTPEEIATKAIRLAREWINAQPHKVSTTQGISQSRRTHQIRTTEDVIPICKSDAAFDTQSKRTGLAWIIREESGTTIIQGSKPQGSVNSPLVAEALALRAGIIDAVKLELSKLRMLSDNSTLIRVINNNAQVKEIFGIVKDIQELSSVFIEISFAYVPRSSNVEADRLAKLSLSASFVSNP</sequence>
<evidence type="ECO:0000313" key="3">
    <source>
        <dbReference type="Proteomes" id="UP000712600"/>
    </source>
</evidence>
<evidence type="ECO:0000259" key="1">
    <source>
        <dbReference type="Pfam" id="PF13456"/>
    </source>
</evidence>
<feature type="domain" description="RNase H type-1" evidence="1">
    <location>
        <begin position="201"/>
        <end position="320"/>
    </location>
</feature>
<gene>
    <name evidence="2" type="ORF">F2Q69_00033653</name>
</gene>
<reference evidence="2" key="1">
    <citation type="submission" date="2019-12" db="EMBL/GenBank/DDBJ databases">
        <title>Genome sequencing and annotation of Brassica cretica.</title>
        <authorList>
            <person name="Studholme D.J."/>
            <person name="Sarris P."/>
        </authorList>
    </citation>
    <scope>NUCLEOTIDE SEQUENCE</scope>
    <source>
        <strain evidence="2">PFS-109/04</strain>
        <tissue evidence="2">Leaf</tissue>
    </source>
</reference>
<dbReference type="EMBL" id="QGKX02000004">
    <property type="protein sequence ID" value="KAF3600792.1"/>
    <property type="molecule type" value="Genomic_DNA"/>
</dbReference>
<dbReference type="Pfam" id="PF13456">
    <property type="entry name" value="RVT_3"/>
    <property type="match status" value="1"/>
</dbReference>
<dbReference type="GO" id="GO:0003676">
    <property type="term" value="F:nucleic acid binding"/>
    <property type="evidence" value="ECO:0007669"/>
    <property type="project" value="InterPro"/>
</dbReference>
<evidence type="ECO:0000313" key="2">
    <source>
        <dbReference type="EMBL" id="KAF3600792.1"/>
    </source>
</evidence>
<dbReference type="Gene3D" id="3.30.420.10">
    <property type="entry name" value="Ribonuclease H-like superfamily/Ribonuclease H"/>
    <property type="match status" value="1"/>
</dbReference>